<reference evidence="6 7" key="1">
    <citation type="submission" date="2018-05" db="EMBL/GenBank/DDBJ databases">
        <title>Genomic Encyclopedia of Type Strains, Phase IV (KMG-IV): sequencing the most valuable type-strain genomes for metagenomic binning, comparative biology and taxonomic classification.</title>
        <authorList>
            <person name="Goeker M."/>
        </authorList>
    </citation>
    <scope>NUCLEOTIDE SEQUENCE [LARGE SCALE GENOMIC DNA]</scope>
    <source>
        <strain evidence="6 7">DSM 23606</strain>
    </source>
</reference>
<feature type="signal peptide" evidence="4">
    <location>
        <begin position="1"/>
        <end position="38"/>
    </location>
</feature>
<feature type="domain" description="SsuA/THI5-like" evidence="5">
    <location>
        <begin position="71"/>
        <end position="252"/>
    </location>
</feature>
<dbReference type="Proteomes" id="UP000246569">
    <property type="component" value="Unassembled WGS sequence"/>
</dbReference>
<dbReference type="Gene3D" id="3.40.190.10">
    <property type="entry name" value="Periplasmic binding protein-like II"/>
    <property type="match status" value="2"/>
</dbReference>
<keyword evidence="7" id="KW-1185">Reference proteome</keyword>
<dbReference type="PANTHER" id="PTHR30024:SF47">
    <property type="entry name" value="TAURINE-BINDING PERIPLASMIC PROTEIN"/>
    <property type="match status" value="1"/>
</dbReference>
<evidence type="ECO:0000256" key="1">
    <source>
        <dbReference type="ARBA" id="ARBA00004418"/>
    </source>
</evidence>
<evidence type="ECO:0000256" key="3">
    <source>
        <dbReference type="ARBA" id="ARBA00022729"/>
    </source>
</evidence>
<evidence type="ECO:0000256" key="2">
    <source>
        <dbReference type="ARBA" id="ARBA00010742"/>
    </source>
</evidence>
<evidence type="ECO:0000313" key="6">
    <source>
        <dbReference type="EMBL" id="PWV65689.1"/>
    </source>
</evidence>
<dbReference type="EMBL" id="QGTJ01000001">
    <property type="protein sequence ID" value="PWV65689.1"/>
    <property type="molecule type" value="Genomic_DNA"/>
</dbReference>
<proteinExistence type="inferred from homology"/>
<dbReference type="SUPFAM" id="SSF53850">
    <property type="entry name" value="Periplasmic binding protein-like II"/>
    <property type="match status" value="1"/>
</dbReference>
<dbReference type="Pfam" id="PF09084">
    <property type="entry name" value="NMT1"/>
    <property type="match status" value="1"/>
</dbReference>
<dbReference type="PROSITE" id="PS51257">
    <property type="entry name" value="PROKAR_LIPOPROTEIN"/>
    <property type="match status" value="1"/>
</dbReference>
<feature type="chain" id="PRO_5016319355" evidence="4">
    <location>
        <begin position="39"/>
        <end position="369"/>
    </location>
</feature>
<dbReference type="RefSeq" id="WP_110016686.1">
    <property type="nucleotide sequence ID" value="NZ_QGTJ01000001.1"/>
</dbReference>
<dbReference type="AlphaFoldDB" id="A0A317N4K2"/>
<evidence type="ECO:0000256" key="4">
    <source>
        <dbReference type="SAM" id="SignalP"/>
    </source>
</evidence>
<keyword evidence="3 4" id="KW-0732">Signal</keyword>
<evidence type="ECO:0000259" key="5">
    <source>
        <dbReference type="Pfam" id="PF09084"/>
    </source>
</evidence>
<organism evidence="6 7">
    <name type="scientific">Plasticicumulans acidivorans</name>
    <dbReference type="NCBI Taxonomy" id="886464"/>
    <lineage>
        <taxon>Bacteria</taxon>
        <taxon>Pseudomonadati</taxon>
        <taxon>Pseudomonadota</taxon>
        <taxon>Gammaproteobacteria</taxon>
        <taxon>Candidatus Competibacteraceae</taxon>
        <taxon>Plasticicumulans</taxon>
    </lineage>
</organism>
<comment type="similarity">
    <text evidence="2">Belongs to the bacterial solute-binding protein SsuA/TauA family.</text>
</comment>
<dbReference type="InterPro" id="IPR017793">
    <property type="entry name" value="ABC_transptr_urea-assoc_sub-bd"/>
</dbReference>
<dbReference type="InterPro" id="IPR015168">
    <property type="entry name" value="SsuA/THI5"/>
</dbReference>
<gene>
    <name evidence="6" type="ORF">C7443_101173</name>
</gene>
<name>A0A317N4K2_9GAMM</name>
<comment type="subcellular location">
    <subcellularLocation>
        <location evidence="1">Periplasm</location>
    </subcellularLocation>
</comment>
<evidence type="ECO:0000313" key="7">
    <source>
        <dbReference type="Proteomes" id="UP000246569"/>
    </source>
</evidence>
<comment type="caution">
    <text evidence="6">The sequence shown here is derived from an EMBL/GenBank/DDBJ whole genome shotgun (WGS) entry which is preliminary data.</text>
</comment>
<dbReference type="PANTHER" id="PTHR30024">
    <property type="entry name" value="ALIPHATIC SULFONATES-BINDING PROTEIN-RELATED"/>
    <property type="match status" value="1"/>
</dbReference>
<protein>
    <submittedName>
        <fullName evidence="6">NitT/TauT family transport system substrate-binding protein</fullName>
    </submittedName>
</protein>
<accession>A0A317N4K2</accession>
<dbReference type="NCBIfam" id="TIGR03427">
    <property type="entry name" value="ABC_peri_uca"/>
    <property type="match status" value="1"/>
</dbReference>
<dbReference type="OrthoDB" id="5292144at2"/>
<sequence length="369" mass="38846">MSPSRSPQNLLSFARRLCAGLLASVLLACALISAPAQAAEGNKFRVAWTIYAGWMPWDYAAFSGIVDKWAKKYGIQIEVVQINDYVESINQYTAGAFDGCVMTNMDALTIPAVGGVDSTALIVGDFSNGNDGVVLKGKGAKLADIKGRKVNLVELSVSHYLLARALESVGLSEKDLQTVNTSDADIVAAWATPEVEAVVTWNPLLAEVKATPQASEVFDSSKIPGEIIDMMVVNTATLQKNPALGKALVGAWYEVMQLMSGTDAAAKAARSHMAQASGTDLAGYDAQLATTRMFYTAKDAVEFTNSAALPTTMNRVAAFSFAHGLLGEGAANADVVGMSFPGGKTVGDAGNVKLRFDPTYMALAADGKL</sequence>
<dbReference type="GO" id="GO:0042597">
    <property type="term" value="C:periplasmic space"/>
    <property type="evidence" value="ECO:0007669"/>
    <property type="project" value="UniProtKB-SubCell"/>
</dbReference>